<feature type="binding site" evidence="5">
    <location>
        <position position="340"/>
    </location>
    <ligand>
        <name>S-adenosyl-L-methionine</name>
        <dbReference type="ChEBI" id="CHEBI:59789"/>
    </ligand>
</feature>
<dbReference type="InterPro" id="IPR006027">
    <property type="entry name" value="NusB_RsmB_TIM44"/>
</dbReference>
<feature type="binding site" evidence="5">
    <location>
        <begin position="277"/>
        <end position="283"/>
    </location>
    <ligand>
        <name>S-adenosyl-L-methionine</name>
        <dbReference type="ChEBI" id="CHEBI:59789"/>
    </ligand>
</feature>
<dbReference type="EMBL" id="JBHTJV010000009">
    <property type="protein sequence ID" value="MFD0916714.1"/>
    <property type="molecule type" value="Genomic_DNA"/>
</dbReference>
<dbReference type="InterPro" id="IPR023267">
    <property type="entry name" value="RCMT"/>
</dbReference>
<comment type="similarity">
    <text evidence="5">Belongs to the class I-like SAM-binding methyltransferase superfamily. RsmB/NOP family.</text>
</comment>
<keyword evidence="3 5" id="KW-0949">S-adenosyl-L-methionine</keyword>
<accession>A0ABW3FFM3</accession>
<reference evidence="9" key="1">
    <citation type="journal article" date="2019" name="Int. J. Syst. Evol. Microbiol.">
        <title>The Global Catalogue of Microorganisms (GCM) 10K type strain sequencing project: providing services to taxonomists for standard genome sequencing and annotation.</title>
        <authorList>
            <consortium name="The Broad Institute Genomics Platform"/>
            <consortium name="The Broad Institute Genome Sequencing Center for Infectious Disease"/>
            <person name="Wu L."/>
            <person name="Ma J."/>
        </authorList>
    </citation>
    <scope>NUCLEOTIDE SEQUENCE [LARGE SCALE GENOMIC DNA]</scope>
    <source>
        <strain evidence="9">CCUG 60023</strain>
    </source>
</reference>
<dbReference type="Gene3D" id="1.10.940.10">
    <property type="entry name" value="NusB-like"/>
    <property type="match status" value="1"/>
</dbReference>
<keyword evidence="9" id="KW-1185">Reference proteome</keyword>
<dbReference type="Proteomes" id="UP001597101">
    <property type="component" value="Unassembled WGS sequence"/>
</dbReference>
<sequence>MSASAKSNAKRSNQRCKPRASVATPDKPGLAARVAAAQVLTRVIDDKRGLDGLLDTRHGPQAYRDLSEQDQGLVRAIVTTALRHRGEIDYAFDRLMDRKPPKKARHLHHTLHVAAAQILFMDVPESAAVDLAVTSLSQEPRSVRFSSLGNAVLRRMAREGGKLFSRMDAGARAKLNMPPWLWSRLKKGYGQERAEKSALMHMIEPVLDITVKENPENWAEKLGGVVLAGNSIRTGRKGSISEWEGYEDGAWWVQDFAAHLPVHLMGNVAGKRVLDLCAAPGGKTAQLIAAGANVTAVEQSHDRLERLALNLKRLGMGADLVQADMMEWQPALPFDCVLLDAPCSSTGTIRRHPDVQWTKSKEDVAALAELQAAMVRRAADFLQPGGQLLFSNCSIDRTEGEDVVAALIKDMPSLKLQPFSADDVFGRAELVNGQGTVRTLPCHLDQVEPPEAGDGEALDPRAYQGMDGFFAARFERI</sequence>
<dbReference type="PANTHER" id="PTHR22807:SF61">
    <property type="entry name" value="NOL1_NOP2_SUN FAMILY PROTEIN _ ANTITERMINATION NUSB DOMAIN-CONTAINING PROTEIN"/>
    <property type="match status" value="1"/>
</dbReference>
<dbReference type="RefSeq" id="WP_377212568.1">
    <property type="nucleotide sequence ID" value="NZ_JBHTJV010000009.1"/>
</dbReference>
<keyword evidence="2 5" id="KW-0808">Transferase</keyword>
<dbReference type="Gene3D" id="3.40.50.150">
    <property type="entry name" value="Vaccinia Virus protein VP39"/>
    <property type="match status" value="1"/>
</dbReference>
<dbReference type="CDD" id="cd02440">
    <property type="entry name" value="AdoMet_MTases"/>
    <property type="match status" value="1"/>
</dbReference>
<feature type="binding site" evidence="5">
    <location>
        <position position="298"/>
    </location>
    <ligand>
        <name>S-adenosyl-L-methionine</name>
        <dbReference type="ChEBI" id="CHEBI:59789"/>
    </ligand>
</feature>
<evidence type="ECO:0000256" key="3">
    <source>
        <dbReference type="ARBA" id="ARBA00022691"/>
    </source>
</evidence>
<evidence type="ECO:0000256" key="4">
    <source>
        <dbReference type="ARBA" id="ARBA00022884"/>
    </source>
</evidence>
<feature type="region of interest" description="Disordered" evidence="6">
    <location>
        <begin position="1"/>
        <end position="28"/>
    </location>
</feature>
<dbReference type="Pfam" id="PF01189">
    <property type="entry name" value="Methyltr_RsmB-F"/>
    <property type="match status" value="1"/>
</dbReference>
<gene>
    <name evidence="8" type="ORF">ACFQ14_09870</name>
</gene>
<comment type="caution">
    <text evidence="8">The sequence shown here is derived from an EMBL/GenBank/DDBJ whole genome shotgun (WGS) entry which is preliminary data.</text>
</comment>
<evidence type="ECO:0000256" key="6">
    <source>
        <dbReference type="SAM" id="MobiDB-lite"/>
    </source>
</evidence>
<keyword evidence="4 5" id="KW-0694">RNA-binding</keyword>
<organism evidence="8 9">
    <name type="scientific">Pseudahrensia aquimaris</name>
    <dbReference type="NCBI Taxonomy" id="744461"/>
    <lineage>
        <taxon>Bacteria</taxon>
        <taxon>Pseudomonadati</taxon>
        <taxon>Pseudomonadota</taxon>
        <taxon>Alphaproteobacteria</taxon>
        <taxon>Hyphomicrobiales</taxon>
        <taxon>Ahrensiaceae</taxon>
        <taxon>Pseudahrensia</taxon>
    </lineage>
</organism>
<dbReference type="PRINTS" id="PR02008">
    <property type="entry name" value="RCMTFAMILY"/>
</dbReference>
<feature type="binding site" evidence="5">
    <location>
        <position position="324"/>
    </location>
    <ligand>
        <name>S-adenosyl-L-methionine</name>
        <dbReference type="ChEBI" id="CHEBI:59789"/>
    </ligand>
</feature>
<evidence type="ECO:0000313" key="9">
    <source>
        <dbReference type="Proteomes" id="UP001597101"/>
    </source>
</evidence>
<feature type="compositionally biased region" description="Basic residues" evidence="6">
    <location>
        <begin position="8"/>
        <end position="18"/>
    </location>
</feature>
<dbReference type="PANTHER" id="PTHR22807">
    <property type="entry name" value="NOP2 YEAST -RELATED NOL1/NOP2/FMU SUN DOMAIN-CONTAINING"/>
    <property type="match status" value="1"/>
</dbReference>
<dbReference type="GO" id="GO:0008168">
    <property type="term" value="F:methyltransferase activity"/>
    <property type="evidence" value="ECO:0007669"/>
    <property type="project" value="UniProtKB-KW"/>
</dbReference>
<dbReference type="PROSITE" id="PS51686">
    <property type="entry name" value="SAM_MT_RSMB_NOP"/>
    <property type="match status" value="1"/>
</dbReference>
<proteinExistence type="inferred from homology"/>
<evidence type="ECO:0000259" key="7">
    <source>
        <dbReference type="PROSITE" id="PS51686"/>
    </source>
</evidence>
<dbReference type="InterPro" id="IPR049560">
    <property type="entry name" value="MeTrfase_RsmB-F_NOP2_cat"/>
</dbReference>
<evidence type="ECO:0000313" key="8">
    <source>
        <dbReference type="EMBL" id="MFD0916714.1"/>
    </source>
</evidence>
<dbReference type="EC" id="2.1.1.-" evidence="8"/>
<name>A0ABW3FFM3_9HYPH</name>
<dbReference type="Pfam" id="PF01029">
    <property type="entry name" value="NusB"/>
    <property type="match status" value="1"/>
</dbReference>
<dbReference type="InterPro" id="IPR001678">
    <property type="entry name" value="MeTrfase_RsmB-F_NOP2_dom"/>
</dbReference>
<dbReference type="InterPro" id="IPR029063">
    <property type="entry name" value="SAM-dependent_MTases_sf"/>
</dbReference>
<protein>
    <submittedName>
        <fullName evidence="8">RsmB/NOP family class I SAM-dependent RNA methyltransferase</fullName>
        <ecNumber evidence="8">2.1.1.-</ecNumber>
    </submittedName>
</protein>
<dbReference type="GO" id="GO:0032259">
    <property type="term" value="P:methylation"/>
    <property type="evidence" value="ECO:0007669"/>
    <property type="project" value="UniProtKB-KW"/>
</dbReference>
<evidence type="ECO:0000256" key="1">
    <source>
        <dbReference type="ARBA" id="ARBA00022603"/>
    </source>
</evidence>
<feature type="active site" description="Nucleophile" evidence="5">
    <location>
        <position position="393"/>
    </location>
</feature>
<keyword evidence="1 5" id="KW-0489">Methyltransferase</keyword>
<feature type="domain" description="SAM-dependent MTase RsmB/NOP-type" evidence="7">
    <location>
        <begin position="171"/>
        <end position="477"/>
    </location>
</feature>
<evidence type="ECO:0000256" key="2">
    <source>
        <dbReference type="ARBA" id="ARBA00022679"/>
    </source>
</evidence>
<dbReference type="SUPFAM" id="SSF48013">
    <property type="entry name" value="NusB-like"/>
    <property type="match status" value="1"/>
</dbReference>
<dbReference type="InterPro" id="IPR035926">
    <property type="entry name" value="NusB-like_sf"/>
</dbReference>
<dbReference type="SUPFAM" id="SSF53335">
    <property type="entry name" value="S-adenosyl-L-methionine-dependent methyltransferases"/>
    <property type="match status" value="1"/>
</dbReference>
<evidence type="ECO:0000256" key="5">
    <source>
        <dbReference type="PROSITE-ProRule" id="PRU01023"/>
    </source>
</evidence>